<protein>
    <submittedName>
        <fullName evidence="1">Tail tube protein</fullName>
    </submittedName>
</protein>
<name>A0A317PZ51_9ENTR</name>
<evidence type="ECO:0000313" key="1">
    <source>
        <dbReference type="EMBL" id="PWW04981.1"/>
    </source>
</evidence>
<keyword evidence="2" id="KW-1185">Reference proteome</keyword>
<organism evidence="1 2">
    <name type="scientific">Mangrovibacter plantisponsor</name>
    <dbReference type="NCBI Taxonomy" id="451513"/>
    <lineage>
        <taxon>Bacteria</taxon>
        <taxon>Pseudomonadati</taxon>
        <taxon>Pseudomonadota</taxon>
        <taxon>Gammaproteobacteria</taxon>
        <taxon>Enterobacterales</taxon>
        <taxon>Enterobacteriaceae</taxon>
        <taxon>Mangrovibacter</taxon>
    </lineage>
</organism>
<evidence type="ECO:0000313" key="2">
    <source>
        <dbReference type="Proteomes" id="UP000246744"/>
    </source>
</evidence>
<dbReference type="AlphaFoldDB" id="A0A317PZ51"/>
<dbReference type="EMBL" id="QGTS01000014">
    <property type="protein sequence ID" value="PWW04981.1"/>
    <property type="molecule type" value="Genomic_DNA"/>
</dbReference>
<dbReference type="Gene3D" id="4.10.410.40">
    <property type="match status" value="1"/>
</dbReference>
<dbReference type="OrthoDB" id="6629296at2"/>
<dbReference type="Pfam" id="PF08813">
    <property type="entry name" value="Phage_tail_3"/>
    <property type="match status" value="1"/>
</dbReference>
<sequence>MAMDIFSGANIQVQIGTAGSTEATDFVEVPEVASFTTSGAESTVITVKSFNSAYDRKLLGTKNVPDITLTVNYLPDDAVHQQLETAAENQSRIQVKLSYFTDATKTEGFSVTYNCFVSKSTIAGDKDQVITKDFTLGIDGGAVATAVITAGA</sequence>
<dbReference type="RefSeq" id="WP_110027538.1">
    <property type="nucleotide sequence ID" value="NZ_QGTS01000014.1"/>
</dbReference>
<accession>A0A317PZ51</accession>
<proteinExistence type="predicted"/>
<gene>
    <name evidence="1" type="ORF">DES37_11477</name>
</gene>
<dbReference type="InterPro" id="IPR014918">
    <property type="entry name" value="Phage_tail_3"/>
</dbReference>
<reference evidence="1 2" key="1">
    <citation type="submission" date="2018-05" db="EMBL/GenBank/DDBJ databases">
        <title>Genomic Encyclopedia of Type Strains, Phase IV (KMG-IV): sequencing the most valuable type-strain genomes for metagenomic binning, comparative biology and taxonomic classification.</title>
        <authorList>
            <person name="Goeker M."/>
        </authorList>
    </citation>
    <scope>NUCLEOTIDE SEQUENCE [LARGE SCALE GENOMIC DNA]</scope>
    <source>
        <strain evidence="1 2">DSM 19579</strain>
    </source>
</reference>
<dbReference type="Proteomes" id="UP000246744">
    <property type="component" value="Unassembled WGS sequence"/>
</dbReference>
<comment type="caution">
    <text evidence="1">The sequence shown here is derived from an EMBL/GenBank/DDBJ whole genome shotgun (WGS) entry which is preliminary data.</text>
</comment>